<proteinExistence type="predicted"/>
<gene>
    <name evidence="1" type="ORF">TJEJU_0111</name>
</gene>
<dbReference type="EMBL" id="LT899436">
    <property type="protein sequence ID" value="SNR13919.1"/>
    <property type="molecule type" value="Genomic_DNA"/>
</dbReference>
<name>A0A238U3Y3_9FLAO</name>
<evidence type="ECO:0008006" key="3">
    <source>
        <dbReference type="Google" id="ProtNLM"/>
    </source>
</evidence>
<keyword evidence="2" id="KW-1185">Reference proteome</keyword>
<accession>A0A238U3Y3</accession>
<dbReference type="KEGG" id="tje:TJEJU_0111"/>
<evidence type="ECO:0000313" key="2">
    <source>
        <dbReference type="Proteomes" id="UP000215214"/>
    </source>
</evidence>
<reference evidence="1 2" key="1">
    <citation type="submission" date="2017-07" db="EMBL/GenBank/DDBJ databases">
        <authorList>
            <person name="Sun Z.S."/>
            <person name="Albrecht U."/>
            <person name="Echele G."/>
            <person name="Lee C.C."/>
        </authorList>
    </citation>
    <scope>NUCLEOTIDE SEQUENCE [LARGE SCALE GENOMIC DNA]</scope>
    <source>
        <strain evidence="2">type strain: KCTC 22618</strain>
    </source>
</reference>
<dbReference type="OrthoDB" id="915376at2"/>
<dbReference type="AlphaFoldDB" id="A0A238U3Y3"/>
<protein>
    <recommendedName>
        <fullName evidence="3">Ppx/GppA phosphatase domain-containing protein</fullName>
    </recommendedName>
</protein>
<organism evidence="1 2">
    <name type="scientific">Tenacibaculum jejuense</name>
    <dbReference type="NCBI Taxonomy" id="584609"/>
    <lineage>
        <taxon>Bacteria</taxon>
        <taxon>Pseudomonadati</taxon>
        <taxon>Bacteroidota</taxon>
        <taxon>Flavobacteriia</taxon>
        <taxon>Flavobacteriales</taxon>
        <taxon>Flavobacteriaceae</taxon>
        <taxon>Tenacibaculum</taxon>
    </lineage>
</organism>
<dbReference type="Proteomes" id="UP000215214">
    <property type="component" value="Chromosome TJEJU"/>
</dbReference>
<dbReference type="RefSeq" id="WP_095068790.1">
    <property type="nucleotide sequence ID" value="NZ_LT899436.1"/>
</dbReference>
<evidence type="ECO:0000313" key="1">
    <source>
        <dbReference type="EMBL" id="SNR13919.1"/>
    </source>
</evidence>
<sequence length="303" mass="34512">MNLYKYLLVTVFLCCTFSCKNEKKEEVKPVAFNYEPQEPEEGILKGVVELGTSGFNYFIVEIDKNKNWKLKEAAYGKSLIAEAMTTPDEIDGKLNKFLIKIESLGVLKEHINFVVSSGALKEEVTRLIVDELKKRNHTIKEISPKEEAIYSLKAILPNSFRNNAFVVDLGSGNTKISFVQNEKLVGKETHGSKYHQKGTEDETVYEEVKEIANLVPQENRKFCFLIGGIPFELAKEFRKDKERYTVLSPNVNNISKIKEEKGRKVASGLIIFKAISDATQCRNFIFDWETNFTIGYLLEKEGV</sequence>